<dbReference type="OrthoDB" id="6431382at2759"/>
<name>A0A4Y2C3Y0_ARAVE</name>
<dbReference type="InterPro" id="IPR036397">
    <property type="entry name" value="RNaseH_sf"/>
</dbReference>
<gene>
    <name evidence="1" type="ORF">AVEN_64149_1</name>
</gene>
<evidence type="ECO:0008006" key="3">
    <source>
        <dbReference type="Google" id="ProtNLM"/>
    </source>
</evidence>
<sequence>MQWGDTSSPRKPRKCLQTLKARKLIATGFGDMNGVLLIYFLDCGSTINSEIYCDILQKLRRAIQIKRRGKLSSKDLFLHHNAHPHTANRTQKLLVALDGRCLVAHHTAQILRQAIITSFQQ</sequence>
<dbReference type="PANTHER" id="PTHR46060:SF1">
    <property type="entry name" value="MARINER MOS1 TRANSPOSASE-LIKE PROTEIN"/>
    <property type="match status" value="1"/>
</dbReference>
<dbReference type="Proteomes" id="UP000499080">
    <property type="component" value="Unassembled WGS sequence"/>
</dbReference>
<dbReference type="PANTHER" id="PTHR46060">
    <property type="entry name" value="MARINER MOS1 TRANSPOSASE-LIKE PROTEIN"/>
    <property type="match status" value="1"/>
</dbReference>
<protein>
    <recommendedName>
        <fullName evidence="3">Mariner Mos1 transposase</fullName>
    </recommendedName>
</protein>
<accession>A0A4Y2C3Y0</accession>
<dbReference type="GO" id="GO:0003676">
    <property type="term" value="F:nucleic acid binding"/>
    <property type="evidence" value="ECO:0007669"/>
    <property type="project" value="InterPro"/>
</dbReference>
<dbReference type="Pfam" id="PF01359">
    <property type="entry name" value="Transposase_1"/>
    <property type="match status" value="1"/>
</dbReference>
<dbReference type="InterPro" id="IPR001888">
    <property type="entry name" value="Transposase_1"/>
</dbReference>
<dbReference type="AlphaFoldDB" id="A0A4Y2C3Y0"/>
<dbReference type="InterPro" id="IPR052709">
    <property type="entry name" value="Transposase-MT_Hybrid"/>
</dbReference>
<evidence type="ECO:0000313" key="2">
    <source>
        <dbReference type="Proteomes" id="UP000499080"/>
    </source>
</evidence>
<evidence type="ECO:0000313" key="1">
    <source>
        <dbReference type="EMBL" id="GBL99161.1"/>
    </source>
</evidence>
<dbReference type="Gene3D" id="3.30.420.10">
    <property type="entry name" value="Ribonuclease H-like superfamily/Ribonuclease H"/>
    <property type="match status" value="1"/>
</dbReference>
<proteinExistence type="predicted"/>
<keyword evidence="2" id="KW-1185">Reference proteome</keyword>
<comment type="caution">
    <text evidence="1">The sequence shown here is derived from an EMBL/GenBank/DDBJ whole genome shotgun (WGS) entry which is preliminary data.</text>
</comment>
<organism evidence="1 2">
    <name type="scientific">Araneus ventricosus</name>
    <name type="common">Orbweaver spider</name>
    <name type="synonym">Epeira ventricosa</name>
    <dbReference type="NCBI Taxonomy" id="182803"/>
    <lineage>
        <taxon>Eukaryota</taxon>
        <taxon>Metazoa</taxon>
        <taxon>Ecdysozoa</taxon>
        <taxon>Arthropoda</taxon>
        <taxon>Chelicerata</taxon>
        <taxon>Arachnida</taxon>
        <taxon>Araneae</taxon>
        <taxon>Araneomorphae</taxon>
        <taxon>Entelegynae</taxon>
        <taxon>Araneoidea</taxon>
        <taxon>Araneidae</taxon>
        <taxon>Araneus</taxon>
    </lineage>
</organism>
<dbReference type="EMBL" id="BGPR01000145">
    <property type="protein sequence ID" value="GBL99161.1"/>
    <property type="molecule type" value="Genomic_DNA"/>
</dbReference>
<reference evidence="1 2" key="1">
    <citation type="journal article" date="2019" name="Sci. Rep.">
        <title>Orb-weaving spider Araneus ventricosus genome elucidates the spidroin gene catalogue.</title>
        <authorList>
            <person name="Kono N."/>
            <person name="Nakamura H."/>
            <person name="Ohtoshi R."/>
            <person name="Moran D.A.P."/>
            <person name="Shinohara A."/>
            <person name="Yoshida Y."/>
            <person name="Fujiwara M."/>
            <person name="Mori M."/>
            <person name="Tomita M."/>
            <person name="Arakawa K."/>
        </authorList>
    </citation>
    <scope>NUCLEOTIDE SEQUENCE [LARGE SCALE GENOMIC DNA]</scope>
</reference>